<evidence type="ECO:0000313" key="1">
    <source>
        <dbReference type="EMBL" id="KAJ3498020.1"/>
    </source>
</evidence>
<evidence type="ECO:0000313" key="2">
    <source>
        <dbReference type="Proteomes" id="UP001148737"/>
    </source>
</evidence>
<organism evidence="1 2">
    <name type="scientific">Lecanicillium saksenae</name>
    <dbReference type="NCBI Taxonomy" id="468837"/>
    <lineage>
        <taxon>Eukaryota</taxon>
        <taxon>Fungi</taxon>
        <taxon>Dikarya</taxon>
        <taxon>Ascomycota</taxon>
        <taxon>Pezizomycotina</taxon>
        <taxon>Sordariomycetes</taxon>
        <taxon>Hypocreomycetidae</taxon>
        <taxon>Hypocreales</taxon>
        <taxon>Cordycipitaceae</taxon>
        <taxon>Lecanicillium</taxon>
    </lineage>
</organism>
<sequence length="196" mass="20988">MKLVISVAGLLLLAPLGGASVLVPKKGGVVMVSPKASGVCTVDFCNNFCDSNGYPRGGCTVDNATQKVIHEEDVTLIMYASAARSHPALKTFATTFATRMVTHEEHATRTIIVNAVPSQLPAPKTSATTFATHMAIHEEHAAPTSRTAMHVSSSIDDNTDTERHSPFRTVRRGITVRPIRPSLPPLFGRNEGEEEA</sequence>
<protein>
    <submittedName>
        <fullName evidence="1">Uncharacterized protein</fullName>
    </submittedName>
</protein>
<gene>
    <name evidence="1" type="ORF">NLG97_g1448</name>
</gene>
<reference evidence="1" key="1">
    <citation type="submission" date="2022-07" db="EMBL/GenBank/DDBJ databases">
        <title>Genome Sequence of Lecanicillium saksenae.</title>
        <authorList>
            <person name="Buettner E."/>
        </authorList>
    </citation>
    <scope>NUCLEOTIDE SEQUENCE</scope>
    <source>
        <strain evidence="1">VT-O1</strain>
    </source>
</reference>
<proteinExistence type="predicted"/>
<name>A0ACC1R4D1_9HYPO</name>
<comment type="caution">
    <text evidence="1">The sequence shown here is derived from an EMBL/GenBank/DDBJ whole genome shotgun (WGS) entry which is preliminary data.</text>
</comment>
<dbReference type="EMBL" id="JANAKD010000076">
    <property type="protein sequence ID" value="KAJ3498020.1"/>
    <property type="molecule type" value="Genomic_DNA"/>
</dbReference>
<accession>A0ACC1R4D1</accession>
<dbReference type="Proteomes" id="UP001148737">
    <property type="component" value="Unassembled WGS sequence"/>
</dbReference>
<keyword evidence="2" id="KW-1185">Reference proteome</keyword>